<reference evidence="2" key="1">
    <citation type="submission" date="2016-06" db="UniProtKB">
        <authorList>
            <consortium name="WormBaseParasite"/>
        </authorList>
    </citation>
    <scope>IDENTIFICATION</scope>
</reference>
<feature type="region of interest" description="Disordered" evidence="1">
    <location>
        <begin position="109"/>
        <end position="137"/>
    </location>
</feature>
<dbReference type="WBParaSite" id="ECPE_0000004101-mRNA-1">
    <property type="protein sequence ID" value="ECPE_0000004101-mRNA-1"/>
    <property type="gene ID" value="ECPE_0000004101"/>
</dbReference>
<sequence length="158" mass="18206">LESDVKEKTLASADRTLQHHTCTESPDTESDEDERERSVSDIITVHDESTASERQQRFDLLSIPPNPKTLAQRSRQVSMERLQTVGQGPVVAAIRTTDVDPGLLVRRRGETAEEKQRRKLAVKQHRQERRKIRKTNQANFRAEHERQMKTQLKTLTIS</sequence>
<proteinExistence type="predicted"/>
<feature type="compositionally biased region" description="Basic residues" evidence="1">
    <location>
        <begin position="117"/>
        <end position="134"/>
    </location>
</feature>
<evidence type="ECO:0000256" key="1">
    <source>
        <dbReference type="SAM" id="MobiDB-lite"/>
    </source>
</evidence>
<feature type="region of interest" description="Disordered" evidence="1">
    <location>
        <begin position="1"/>
        <end position="56"/>
    </location>
</feature>
<organism evidence="2">
    <name type="scientific">Echinostoma caproni</name>
    <dbReference type="NCBI Taxonomy" id="27848"/>
    <lineage>
        <taxon>Eukaryota</taxon>
        <taxon>Metazoa</taxon>
        <taxon>Spiralia</taxon>
        <taxon>Lophotrochozoa</taxon>
        <taxon>Platyhelminthes</taxon>
        <taxon>Trematoda</taxon>
        <taxon>Digenea</taxon>
        <taxon>Plagiorchiida</taxon>
        <taxon>Echinostomata</taxon>
        <taxon>Echinostomatoidea</taxon>
        <taxon>Echinostomatidae</taxon>
        <taxon>Echinostoma</taxon>
    </lineage>
</organism>
<evidence type="ECO:0000313" key="2">
    <source>
        <dbReference type="WBParaSite" id="ECPE_0000004101-mRNA-1"/>
    </source>
</evidence>
<protein>
    <submittedName>
        <fullName evidence="2">BZIP domain-containing protein</fullName>
    </submittedName>
</protein>
<dbReference type="AlphaFoldDB" id="A0A182ZZA7"/>
<name>A0A182ZZA7_9TREM</name>
<accession>A0A182ZZA7</accession>
<feature type="compositionally biased region" description="Basic and acidic residues" evidence="1">
    <location>
        <begin position="35"/>
        <end position="56"/>
    </location>
</feature>